<dbReference type="Pfam" id="PF00051">
    <property type="entry name" value="Kringle"/>
    <property type="match status" value="1"/>
</dbReference>
<keyword evidence="3" id="KW-0677">Repeat</keyword>
<dbReference type="AlphaFoldDB" id="A0A3Q3AT50"/>
<evidence type="ECO:0000256" key="4">
    <source>
        <dbReference type="ARBA" id="ARBA00023157"/>
    </source>
</evidence>
<feature type="domain" description="Kringle" evidence="6">
    <location>
        <begin position="9"/>
        <end position="87"/>
    </location>
</feature>
<dbReference type="Gene3D" id="2.40.20.10">
    <property type="entry name" value="Plasminogen Kringle 4"/>
    <property type="match status" value="1"/>
</dbReference>
<name>A0A3Q3AT50_KRYMA</name>
<evidence type="ECO:0000256" key="1">
    <source>
        <dbReference type="ARBA" id="ARBA00022572"/>
    </source>
</evidence>
<dbReference type="CDD" id="cd00108">
    <property type="entry name" value="KR"/>
    <property type="match status" value="1"/>
</dbReference>
<feature type="disulfide bond" evidence="5">
    <location>
        <begin position="10"/>
        <end position="87"/>
    </location>
</feature>
<keyword evidence="4 5" id="KW-1015">Disulfide bond</keyword>
<dbReference type="PANTHER" id="PTHR24261:SF13">
    <property type="entry name" value="PLASMINOGEN"/>
    <property type="match status" value="1"/>
</dbReference>
<dbReference type="SUPFAM" id="SSF57440">
    <property type="entry name" value="Kringle-like"/>
    <property type="match status" value="1"/>
</dbReference>
<dbReference type="GO" id="GO:0005102">
    <property type="term" value="F:signaling receptor binding"/>
    <property type="evidence" value="ECO:0007669"/>
    <property type="project" value="TreeGrafter"/>
</dbReference>
<protein>
    <recommendedName>
        <fullName evidence="6">Kringle domain-containing protein</fullName>
    </recommendedName>
</protein>
<dbReference type="Ensembl" id="ENSKMAT00000020430.1">
    <property type="protein sequence ID" value="ENSKMAP00000020163.1"/>
    <property type="gene ID" value="ENSKMAG00000014983.1"/>
</dbReference>
<dbReference type="GO" id="GO:0005615">
    <property type="term" value="C:extracellular space"/>
    <property type="evidence" value="ECO:0007669"/>
    <property type="project" value="TreeGrafter"/>
</dbReference>
<evidence type="ECO:0000256" key="5">
    <source>
        <dbReference type="PROSITE-ProRule" id="PRU00121"/>
    </source>
</evidence>
<dbReference type="InterPro" id="IPR013806">
    <property type="entry name" value="Kringle-like"/>
</dbReference>
<evidence type="ECO:0000256" key="2">
    <source>
        <dbReference type="ARBA" id="ARBA00022729"/>
    </source>
</evidence>
<reference evidence="7" key="1">
    <citation type="submission" date="2025-08" db="UniProtKB">
        <authorList>
            <consortium name="Ensembl"/>
        </authorList>
    </citation>
    <scope>IDENTIFICATION</scope>
</reference>
<evidence type="ECO:0000256" key="3">
    <source>
        <dbReference type="ARBA" id="ARBA00022737"/>
    </source>
</evidence>
<dbReference type="GO" id="GO:0006508">
    <property type="term" value="P:proteolysis"/>
    <property type="evidence" value="ECO:0007669"/>
    <property type="project" value="TreeGrafter"/>
</dbReference>
<dbReference type="InterPro" id="IPR000001">
    <property type="entry name" value="Kringle"/>
</dbReference>
<dbReference type="SMART" id="SM00130">
    <property type="entry name" value="KR"/>
    <property type="match status" value="1"/>
</dbReference>
<feature type="disulfide bond" evidence="5">
    <location>
        <begin position="31"/>
        <end position="70"/>
    </location>
</feature>
<dbReference type="GO" id="GO:0004175">
    <property type="term" value="F:endopeptidase activity"/>
    <property type="evidence" value="ECO:0007669"/>
    <property type="project" value="TreeGrafter"/>
</dbReference>
<organism evidence="7 8">
    <name type="scientific">Kryptolebias marmoratus</name>
    <name type="common">Mangrove killifish</name>
    <name type="synonym">Rivulus marmoratus</name>
    <dbReference type="NCBI Taxonomy" id="37003"/>
    <lineage>
        <taxon>Eukaryota</taxon>
        <taxon>Metazoa</taxon>
        <taxon>Chordata</taxon>
        <taxon>Craniata</taxon>
        <taxon>Vertebrata</taxon>
        <taxon>Euteleostomi</taxon>
        <taxon>Actinopterygii</taxon>
        <taxon>Neopterygii</taxon>
        <taxon>Teleostei</taxon>
        <taxon>Neoteleostei</taxon>
        <taxon>Acanthomorphata</taxon>
        <taxon>Ovalentaria</taxon>
        <taxon>Atherinomorphae</taxon>
        <taxon>Cyprinodontiformes</taxon>
        <taxon>Rivulidae</taxon>
        <taxon>Kryptolebias</taxon>
    </lineage>
</organism>
<accession>A0A3Q3AT50</accession>
<dbReference type="PANTHER" id="PTHR24261">
    <property type="entry name" value="PLASMINOGEN-RELATED"/>
    <property type="match status" value="1"/>
</dbReference>
<proteinExistence type="predicted"/>
<dbReference type="PROSITE" id="PS50070">
    <property type="entry name" value="KRINGLE_2"/>
    <property type="match status" value="1"/>
</dbReference>
<keyword evidence="1 5" id="KW-0420">Kringle</keyword>
<feature type="disulfide bond" evidence="5">
    <location>
        <begin position="59"/>
        <end position="82"/>
    </location>
</feature>
<keyword evidence="8" id="KW-1185">Reference proteome</keyword>
<keyword evidence="2" id="KW-0732">Signal</keyword>
<dbReference type="Proteomes" id="UP000264800">
    <property type="component" value="Unplaced"/>
</dbReference>
<sequence>ILVPAPLNDCFYCNGEDYRGHHSTTENGYICQRWDSQSPHSHKFTPTIYPNHSLEENYCRNPEGNLRPWCYTTSWFKKWDYCSIPRCSKIEHLNVFYFI</sequence>
<dbReference type="FunFam" id="2.40.20.10:FF:000004">
    <property type="entry name" value="Hepatocyte growth factor"/>
    <property type="match status" value="1"/>
</dbReference>
<dbReference type="InterPro" id="IPR038178">
    <property type="entry name" value="Kringle_sf"/>
</dbReference>
<evidence type="ECO:0000313" key="7">
    <source>
        <dbReference type="Ensembl" id="ENSKMAP00000020163.1"/>
    </source>
</evidence>
<dbReference type="PRINTS" id="PR00018">
    <property type="entry name" value="KRINGLE"/>
</dbReference>
<evidence type="ECO:0000259" key="6">
    <source>
        <dbReference type="PROSITE" id="PS50070"/>
    </source>
</evidence>
<dbReference type="PROSITE" id="PS00021">
    <property type="entry name" value="KRINGLE_1"/>
    <property type="match status" value="1"/>
</dbReference>
<dbReference type="InterPro" id="IPR018056">
    <property type="entry name" value="Kringle_CS"/>
</dbReference>
<reference evidence="7" key="2">
    <citation type="submission" date="2025-09" db="UniProtKB">
        <authorList>
            <consortium name="Ensembl"/>
        </authorList>
    </citation>
    <scope>IDENTIFICATION</scope>
</reference>
<evidence type="ECO:0000313" key="8">
    <source>
        <dbReference type="Proteomes" id="UP000264800"/>
    </source>
</evidence>
<dbReference type="GeneTree" id="ENSGT00940000175008"/>
<dbReference type="OMA" id="CEITECR"/>
<dbReference type="InterPro" id="IPR050759">
    <property type="entry name" value="Serine_protease_kringle"/>
</dbReference>